<keyword evidence="9 12" id="KW-0472">Membrane</keyword>
<name>A0A1M4TE61_9FIRM</name>
<dbReference type="GO" id="GO:0005886">
    <property type="term" value="C:plasma membrane"/>
    <property type="evidence" value="ECO:0007669"/>
    <property type="project" value="UniProtKB-SubCell"/>
</dbReference>
<evidence type="ECO:0000256" key="8">
    <source>
        <dbReference type="ARBA" id="ARBA00022989"/>
    </source>
</evidence>
<comment type="caution">
    <text evidence="12">Lacks conserved residue(s) required for the propagation of feature annotation.</text>
</comment>
<dbReference type="PANTHER" id="PTHR30587">
    <property type="entry name" value="FLAGELLAR BIOSYNTHETIC PROTEIN FLIP"/>
    <property type="match status" value="1"/>
</dbReference>
<dbReference type="PRINTS" id="PR01302">
    <property type="entry name" value="TYPE3IMPPROT"/>
</dbReference>
<keyword evidence="5 12" id="KW-0812">Transmembrane</keyword>
<feature type="transmembrane region" description="Helical" evidence="12">
    <location>
        <begin position="202"/>
        <end position="226"/>
    </location>
</feature>
<evidence type="ECO:0000256" key="4">
    <source>
        <dbReference type="ARBA" id="ARBA00022475"/>
    </source>
</evidence>
<evidence type="ECO:0000313" key="14">
    <source>
        <dbReference type="EMBL" id="SHE42668.1"/>
    </source>
</evidence>
<evidence type="ECO:0000256" key="12">
    <source>
        <dbReference type="RuleBase" id="RU362069"/>
    </source>
</evidence>
<keyword evidence="6 12" id="KW-1005">Bacterial flagellum biogenesis</keyword>
<keyword evidence="10" id="KW-0975">Bacterial flagellum</keyword>
<comment type="similarity">
    <text evidence="1 12">Belongs to the FliP/MopC/SpaP family.</text>
</comment>
<dbReference type="PANTHER" id="PTHR30587:SF0">
    <property type="entry name" value="FLAGELLAR BIOSYNTHETIC PROTEIN FLIP"/>
    <property type="match status" value="1"/>
</dbReference>
<dbReference type="GO" id="GO:0044781">
    <property type="term" value="P:bacterial-type flagellum organization"/>
    <property type="evidence" value="ECO:0007669"/>
    <property type="project" value="UniProtKB-UniRule"/>
</dbReference>
<dbReference type="PROSITE" id="PS01061">
    <property type="entry name" value="FLIP_2"/>
    <property type="match status" value="1"/>
</dbReference>
<dbReference type="PRINTS" id="PR00951">
    <property type="entry name" value="FLGBIOSNFLIP"/>
</dbReference>
<feature type="signal peptide" evidence="13">
    <location>
        <begin position="1"/>
        <end position="33"/>
    </location>
</feature>
<feature type="chain" id="PRO_5013268267" description="Flagellar biosynthetic protein FliP" evidence="13">
    <location>
        <begin position="34"/>
        <end position="259"/>
    </location>
</feature>
<dbReference type="EMBL" id="FQUG01000002">
    <property type="protein sequence ID" value="SHE42668.1"/>
    <property type="molecule type" value="Genomic_DNA"/>
</dbReference>
<keyword evidence="14" id="KW-0966">Cell projection</keyword>
<evidence type="ECO:0000256" key="7">
    <source>
        <dbReference type="ARBA" id="ARBA00022927"/>
    </source>
</evidence>
<evidence type="ECO:0000313" key="15">
    <source>
        <dbReference type="Proteomes" id="UP000184404"/>
    </source>
</evidence>
<comment type="subcellular location">
    <subcellularLocation>
        <location evidence="12">Cell membrane</location>
        <topology evidence="12">Multi-pass membrane protein</topology>
    </subcellularLocation>
    <subcellularLocation>
        <location evidence="12">Bacterial flagellum basal body</location>
    </subcellularLocation>
</comment>
<proteinExistence type="inferred from homology"/>
<dbReference type="NCBIfam" id="NF009438">
    <property type="entry name" value="PRK12797.1"/>
    <property type="match status" value="1"/>
</dbReference>
<evidence type="ECO:0000256" key="10">
    <source>
        <dbReference type="ARBA" id="ARBA00023143"/>
    </source>
</evidence>
<evidence type="ECO:0000256" key="3">
    <source>
        <dbReference type="ARBA" id="ARBA00022448"/>
    </source>
</evidence>
<evidence type="ECO:0000256" key="5">
    <source>
        <dbReference type="ARBA" id="ARBA00022692"/>
    </source>
</evidence>
<dbReference type="Pfam" id="PF00813">
    <property type="entry name" value="FliP"/>
    <property type="match status" value="1"/>
</dbReference>
<organism evidence="14 15">
    <name type="scientific">Schwartzia succinivorans DSM 10502</name>
    <dbReference type="NCBI Taxonomy" id="1123243"/>
    <lineage>
        <taxon>Bacteria</taxon>
        <taxon>Bacillati</taxon>
        <taxon>Bacillota</taxon>
        <taxon>Negativicutes</taxon>
        <taxon>Selenomonadales</taxon>
        <taxon>Selenomonadaceae</taxon>
        <taxon>Schwartzia</taxon>
    </lineage>
</organism>
<evidence type="ECO:0000256" key="11">
    <source>
        <dbReference type="ARBA" id="ARBA00023225"/>
    </source>
</evidence>
<keyword evidence="14" id="KW-0969">Cilium</keyword>
<dbReference type="InterPro" id="IPR005838">
    <property type="entry name" value="T3SS_IM_P"/>
</dbReference>
<protein>
    <recommendedName>
        <fullName evidence="2 12">Flagellar biosynthetic protein FliP</fullName>
    </recommendedName>
</protein>
<evidence type="ECO:0000256" key="9">
    <source>
        <dbReference type="ARBA" id="ARBA00023136"/>
    </source>
</evidence>
<dbReference type="STRING" id="1123243.SAMN02745190_00450"/>
<keyword evidence="13" id="KW-0732">Signal</keyword>
<evidence type="ECO:0000256" key="13">
    <source>
        <dbReference type="SAM" id="SignalP"/>
    </source>
</evidence>
<dbReference type="GO" id="GO:0009306">
    <property type="term" value="P:protein secretion"/>
    <property type="evidence" value="ECO:0007669"/>
    <property type="project" value="UniProtKB-UniRule"/>
</dbReference>
<keyword evidence="8 12" id="KW-1133">Transmembrane helix</keyword>
<dbReference type="PROSITE" id="PS01060">
    <property type="entry name" value="FLIP_1"/>
    <property type="match status" value="1"/>
</dbReference>
<evidence type="ECO:0000256" key="1">
    <source>
        <dbReference type="ARBA" id="ARBA00006257"/>
    </source>
</evidence>
<gene>
    <name evidence="12" type="primary">fliP</name>
    <name evidence="14" type="ORF">SAMN02745190_00450</name>
</gene>
<comment type="function">
    <text evidence="12">Plays a role in the flagellum-specific transport system.</text>
</comment>
<keyword evidence="3 12" id="KW-0813">Transport</keyword>
<dbReference type="NCBIfam" id="TIGR01103">
    <property type="entry name" value="fliP"/>
    <property type="match status" value="1"/>
</dbReference>
<sequence>MRRGCAAVMNKQRALICLGVLLSFCLMVPAVQAAPLIPSVDVNVGTAENPQQVASTLQIIAVLTILSLAPSIIVMTTAFIRIVVVLGFLRNALSTQNVPPNQVVVALSLFLTFYIMSPYWSEANEQGIQPYLNGQISQEQALQNTVAPMREFMFKQTRESDLALFVNLSDAPRPDSPDDVSTFTLIPAYVISELKTAFQIGFMIYIPFIVIDMIVASTLMSMGMMMLPPVMISMPFKILLFVMVDGWHLLIKSLIVSFK</sequence>
<dbReference type="AlphaFoldDB" id="A0A1M4TE61"/>
<keyword evidence="15" id="KW-1185">Reference proteome</keyword>
<keyword evidence="11 12" id="KW-1006">Bacterial flagellum protein export</keyword>
<dbReference type="GO" id="GO:0009425">
    <property type="term" value="C:bacterial-type flagellum basal body"/>
    <property type="evidence" value="ECO:0007669"/>
    <property type="project" value="UniProtKB-SubCell"/>
</dbReference>
<keyword evidence="4 12" id="KW-1003">Cell membrane</keyword>
<feature type="transmembrane region" description="Helical" evidence="12">
    <location>
        <begin position="57"/>
        <end position="89"/>
    </location>
</feature>
<feature type="transmembrane region" description="Helical" evidence="12">
    <location>
        <begin position="238"/>
        <end position="258"/>
    </location>
</feature>
<evidence type="ECO:0000256" key="6">
    <source>
        <dbReference type="ARBA" id="ARBA00022795"/>
    </source>
</evidence>
<dbReference type="Proteomes" id="UP000184404">
    <property type="component" value="Unassembled WGS sequence"/>
</dbReference>
<evidence type="ECO:0000256" key="2">
    <source>
        <dbReference type="ARBA" id="ARBA00021714"/>
    </source>
</evidence>
<reference evidence="14 15" key="1">
    <citation type="submission" date="2016-11" db="EMBL/GenBank/DDBJ databases">
        <authorList>
            <person name="Jaros S."/>
            <person name="Januszkiewicz K."/>
            <person name="Wedrychowicz H."/>
        </authorList>
    </citation>
    <scope>NUCLEOTIDE SEQUENCE [LARGE SCALE GENOMIC DNA]</scope>
    <source>
        <strain evidence="14 15">DSM 10502</strain>
    </source>
</reference>
<accession>A0A1M4TE61</accession>
<keyword evidence="7 12" id="KW-0653">Protein transport</keyword>
<keyword evidence="14" id="KW-0282">Flagellum</keyword>
<dbReference type="InterPro" id="IPR005837">
    <property type="entry name" value="FliP"/>
</dbReference>